<comment type="caution">
    <text evidence="1">The sequence shown here is derived from an EMBL/GenBank/DDBJ whole genome shotgun (WGS) entry which is preliminary data.</text>
</comment>
<name>A0A2H0CVV2_9BACT</name>
<dbReference type="AlphaFoldDB" id="A0A2H0CVV2"/>
<organism evidence="1 2">
    <name type="scientific">Candidatus Lloydbacteria bacterium CG22_combo_CG10-13_8_21_14_all_47_15</name>
    <dbReference type="NCBI Taxonomy" id="1974635"/>
    <lineage>
        <taxon>Bacteria</taxon>
        <taxon>Candidatus Lloydiibacteriota</taxon>
    </lineage>
</organism>
<dbReference type="Proteomes" id="UP000230638">
    <property type="component" value="Unassembled WGS sequence"/>
</dbReference>
<reference evidence="1 2" key="1">
    <citation type="submission" date="2017-09" db="EMBL/GenBank/DDBJ databases">
        <title>Depth-based differentiation of microbial function through sediment-hosted aquifers and enrichment of novel symbionts in the deep terrestrial subsurface.</title>
        <authorList>
            <person name="Probst A.J."/>
            <person name="Ladd B."/>
            <person name="Jarett J.K."/>
            <person name="Geller-Mcgrath D.E."/>
            <person name="Sieber C.M."/>
            <person name="Emerson J.B."/>
            <person name="Anantharaman K."/>
            <person name="Thomas B.C."/>
            <person name="Malmstrom R."/>
            <person name="Stieglmeier M."/>
            <person name="Klingl A."/>
            <person name="Woyke T."/>
            <person name="Ryan C.M."/>
            <person name="Banfield J.F."/>
        </authorList>
    </citation>
    <scope>NUCLEOTIDE SEQUENCE [LARGE SCALE GENOMIC DNA]</scope>
    <source>
        <strain evidence="1">CG22_combo_CG10-13_8_21_14_all_47_15</strain>
    </source>
</reference>
<accession>A0A2H0CVV2</accession>
<sequence length="91" mass="10625">MAPFGKSRANVSKQEFHKKVRSALATKSFSLRERDKIESMLVGDIHETGIRKGLDKNEIDNRIDWMKKNKRMHGLSDTKIDTLKKELYKHL</sequence>
<protein>
    <submittedName>
        <fullName evidence="1">Uncharacterized protein</fullName>
    </submittedName>
</protein>
<proteinExistence type="predicted"/>
<evidence type="ECO:0000313" key="2">
    <source>
        <dbReference type="Proteomes" id="UP000230638"/>
    </source>
</evidence>
<evidence type="ECO:0000313" key="1">
    <source>
        <dbReference type="EMBL" id="PIP73530.1"/>
    </source>
</evidence>
<dbReference type="EMBL" id="PCTL01000018">
    <property type="protein sequence ID" value="PIP73530.1"/>
    <property type="molecule type" value="Genomic_DNA"/>
</dbReference>
<gene>
    <name evidence="1" type="ORF">COW88_01615</name>
</gene>